<organism evidence="1 2">
    <name type="scientific">Catonella massiliensis</name>
    <dbReference type="NCBI Taxonomy" id="2799636"/>
    <lineage>
        <taxon>Bacteria</taxon>
        <taxon>Bacillati</taxon>
        <taxon>Bacillota</taxon>
        <taxon>Clostridia</taxon>
        <taxon>Lachnospirales</taxon>
        <taxon>Lachnospiraceae</taxon>
        <taxon>Catonella</taxon>
    </lineage>
</organism>
<proteinExistence type="predicted"/>
<comment type="caution">
    <text evidence="1">The sequence shown here is derived from an EMBL/GenBank/DDBJ whole genome shotgun (WGS) entry which is preliminary data.</text>
</comment>
<dbReference type="EMBL" id="JAEPRJ010000001">
    <property type="protein sequence ID" value="MBK5897343.1"/>
    <property type="molecule type" value="Genomic_DNA"/>
</dbReference>
<sequence>MYELLEAGNSENRVIAVKNEGMEIIKIPYYFNSFHNSNIYFKVDEVKSFDKVNSDILDRLCSYFGKPIQIMISSNKKDVANVLENFGFERKRACYEVEVTKAEYCLYEKDDEIKLITAHKGSKEFEVCADLMLERYIKTHLEINPWTGKRSDFFNILPEKVVYEKKGDSIENLAFIENEEVAYVLGKDIDSFRKFSSNLIFNLFEKYKNIYFEADDCDEFAMEIKKLFNIDDNITWDTYIYNGNFECCN</sequence>
<evidence type="ECO:0000313" key="1">
    <source>
        <dbReference type="EMBL" id="MBK5897343.1"/>
    </source>
</evidence>
<dbReference type="Proteomes" id="UP000604730">
    <property type="component" value="Unassembled WGS sequence"/>
</dbReference>
<reference evidence="1 2" key="1">
    <citation type="submission" date="2021-01" db="EMBL/GenBank/DDBJ databases">
        <title>Isolation and description of Catonella massiliensis sp. nov., a novel Catonella species, isolated from a stable periodontitis subject.</title>
        <authorList>
            <person name="Antezack A."/>
            <person name="Boxberger M."/>
            <person name="La Scola B."/>
            <person name="Monnet-Corti V."/>
        </authorList>
    </citation>
    <scope>NUCLEOTIDE SEQUENCE [LARGE SCALE GENOMIC DNA]</scope>
    <source>
        <strain evidence="1 2">Marseille-Q4567</strain>
    </source>
</reference>
<evidence type="ECO:0000313" key="2">
    <source>
        <dbReference type="Proteomes" id="UP000604730"/>
    </source>
</evidence>
<accession>A0ABS1IZM3</accession>
<dbReference type="RefSeq" id="WP_208428834.1">
    <property type="nucleotide sequence ID" value="NZ_JAEPRJ010000001.1"/>
</dbReference>
<gene>
    <name evidence="1" type="ORF">JJN12_06000</name>
</gene>
<protein>
    <submittedName>
        <fullName evidence="1">Uncharacterized protein</fullName>
    </submittedName>
</protein>
<keyword evidence="2" id="KW-1185">Reference proteome</keyword>
<name>A0ABS1IZM3_9FIRM</name>